<feature type="signal peptide" evidence="2">
    <location>
        <begin position="1"/>
        <end position="30"/>
    </location>
</feature>
<proteinExistence type="predicted"/>
<feature type="chain" id="PRO_5028378588" description="Pistil-specific extensin-like protein" evidence="2">
    <location>
        <begin position="31"/>
        <end position="170"/>
    </location>
</feature>
<evidence type="ECO:0000256" key="1">
    <source>
        <dbReference type="ARBA" id="ARBA00022729"/>
    </source>
</evidence>
<dbReference type="EMBL" id="LR862152">
    <property type="protein sequence ID" value="CAD1833996.1"/>
    <property type="molecule type" value="Genomic_DNA"/>
</dbReference>
<name>A0A6V7PTT6_ANACO</name>
<dbReference type="Pfam" id="PF01190">
    <property type="entry name" value="Pollen_Ole_e_1"/>
    <property type="match status" value="1"/>
</dbReference>
<accession>A0A6V7PTT6</accession>
<dbReference type="AlphaFoldDB" id="A0A6V7PTT6"/>
<dbReference type="GO" id="GO:0071944">
    <property type="term" value="C:cell periphery"/>
    <property type="evidence" value="ECO:0007669"/>
    <property type="project" value="TreeGrafter"/>
</dbReference>
<protein>
    <recommendedName>
        <fullName evidence="4">Pistil-specific extensin-like protein</fullName>
    </recommendedName>
</protein>
<sequence>MMANWLRLFTLSLQLALLLLVFLSPRRVVAVGLPKPPVKFSVGVEGIVFCKRCKFPGYNRDMDASPIPGAIATLRCYNGRRAVSLKARTDNNGYFLIQTSSLTTFTSNKCRVFVKPSPTSSYCNILVYPRSPGASLKFEKVLKLPYGLEGLYTAGVFVFAPSVPTCPSHP</sequence>
<evidence type="ECO:0000313" key="3">
    <source>
        <dbReference type="EMBL" id="CAD1833996.1"/>
    </source>
</evidence>
<dbReference type="PANTHER" id="PTHR33470:SF22">
    <property type="entry name" value="POLLEN OLE E 1 ALLERGEN AND EXTENSIN FAMILY PROTEIN"/>
    <property type="match status" value="1"/>
</dbReference>
<dbReference type="PANTHER" id="PTHR33470">
    <property type="entry name" value="OS01G0164075 PROTEIN"/>
    <property type="match status" value="1"/>
</dbReference>
<organism evidence="3">
    <name type="scientific">Ananas comosus var. bracteatus</name>
    <name type="common">red pineapple</name>
    <dbReference type="NCBI Taxonomy" id="296719"/>
    <lineage>
        <taxon>Eukaryota</taxon>
        <taxon>Viridiplantae</taxon>
        <taxon>Streptophyta</taxon>
        <taxon>Embryophyta</taxon>
        <taxon>Tracheophyta</taxon>
        <taxon>Spermatophyta</taxon>
        <taxon>Magnoliopsida</taxon>
        <taxon>Liliopsida</taxon>
        <taxon>Poales</taxon>
        <taxon>Bromeliaceae</taxon>
        <taxon>Bromelioideae</taxon>
        <taxon>Ananas</taxon>
    </lineage>
</organism>
<reference evidence="3" key="1">
    <citation type="submission" date="2020-07" db="EMBL/GenBank/DDBJ databases">
        <authorList>
            <person name="Lin J."/>
        </authorList>
    </citation>
    <scope>NUCLEOTIDE SEQUENCE</scope>
</reference>
<gene>
    <name evidence="3" type="ORF">CB5_LOCUS17207</name>
</gene>
<keyword evidence="1 2" id="KW-0732">Signal</keyword>
<evidence type="ECO:0000256" key="2">
    <source>
        <dbReference type="SAM" id="SignalP"/>
    </source>
</evidence>
<evidence type="ECO:0008006" key="4">
    <source>
        <dbReference type="Google" id="ProtNLM"/>
    </source>
</evidence>